<evidence type="ECO:0000313" key="2">
    <source>
        <dbReference type="Proteomes" id="UP000036951"/>
    </source>
</evidence>
<keyword evidence="2" id="KW-1185">Reference proteome</keyword>
<evidence type="ECO:0000313" key="1">
    <source>
        <dbReference type="EMBL" id="KOO65823.1"/>
    </source>
</evidence>
<reference evidence="1 2" key="1">
    <citation type="submission" date="2015-06" db="EMBL/GenBank/DDBJ databases">
        <title>Prevotella sp. 109, sp. nov., a novel member of the family Prevotellaceae isolated from human faeces.</title>
        <authorList>
            <person name="Shkoporov A.N."/>
            <person name="Chaplin A.V."/>
            <person name="Kafarskaia L.I."/>
            <person name="Efimov B.A."/>
        </authorList>
    </citation>
    <scope>NUCLEOTIDE SEQUENCE [LARGE SCALE GENOMIC DNA]</scope>
    <source>
        <strain evidence="1 2">109</strain>
    </source>
</reference>
<gene>
    <name evidence="1" type="ORF">ACU52_14160</name>
</gene>
<comment type="caution">
    <text evidence="1">The sequence shown here is derived from an EMBL/GenBank/DDBJ whole genome shotgun (WGS) entry which is preliminary data.</text>
</comment>
<sequence>MRKRFVYFVNHDWAQIKQICARMNIKTGVTINGESLLPDDFQDENLLRELADNNVIQIRYKDVTK</sequence>
<dbReference type="EMBL" id="LFQU01000051">
    <property type="protein sequence ID" value="KOO65823.1"/>
    <property type="molecule type" value="Genomic_DNA"/>
</dbReference>
<organism evidence="1 2">
    <name type="scientific">Xylanibacter rarus</name>
    <dbReference type="NCBI Taxonomy" id="1676614"/>
    <lineage>
        <taxon>Bacteria</taxon>
        <taxon>Pseudomonadati</taxon>
        <taxon>Bacteroidota</taxon>
        <taxon>Bacteroidia</taxon>
        <taxon>Bacteroidales</taxon>
        <taxon>Prevotellaceae</taxon>
        <taxon>Xylanibacter</taxon>
    </lineage>
</organism>
<dbReference type="Proteomes" id="UP000036951">
    <property type="component" value="Unassembled WGS sequence"/>
</dbReference>
<proteinExistence type="predicted"/>
<accession>A0A8E1UPE4</accession>
<dbReference type="AlphaFoldDB" id="A0A8E1UPE4"/>
<name>A0A8E1UPE4_9BACT</name>
<protein>
    <submittedName>
        <fullName evidence="1">Uncharacterized protein</fullName>
    </submittedName>
</protein>